<accession>A0A1V6S1N0</accession>
<dbReference type="Gene3D" id="3.40.1180.10">
    <property type="entry name" value="Decaprenyl diphosphate synthase-like"/>
    <property type="match status" value="1"/>
</dbReference>
<protein>
    <recommendedName>
        <fullName evidence="2">Alkyl transferase</fullName>
        <ecNumber evidence="2">2.5.1.-</ecNumber>
    </recommendedName>
</protein>
<dbReference type="InterPro" id="IPR036424">
    <property type="entry name" value="UPP_synth-like_sf"/>
</dbReference>
<dbReference type="PANTHER" id="PTHR10291">
    <property type="entry name" value="DEHYDRODOLICHYL DIPHOSPHATE SYNTHASE FAMILY MEMBER"/>
    <property type="match status" value="1"/>
</dbReference>
<dbReference type="EC" id="2.5.1.-" evidence="2"/>
<dbReference type="NCBIfam" id="TIGR00055">
    <property type="entry name" value="uppS"/>
    <property type="match status" value="1"/>
</dbReference>
<dbReference type="PANTHER" id="PTHR10291:SF2">
    <property type="entry name" value="DEHYDRODOLICHYL DIPHOSPHATE SYNTHASE COMPLEX SUBUNIT SRT1"/>
    <property type="match status" value="1"/>
</dbReference>
<sequence>MDGNRRYAKENDLSVASGYLAGAKVLTKIVDLCFDCGINTISLYAFSLENFHRPKEQVDILMKLLDGTLGEMGDNDPLVKKHDIRIRVLGRLELLEDNALRAIVKATNATKNNQGKVLNICIAYTSRDEITSAIRETVAASGFLGKITAKSLTENMFMGFPPLDIMIRTSGVYRGCGDELA</sequence>
<dbReference type="GO" id="GO:0005783">
    <property type="term" value="C:endoplasmic reticulum"/>
    <property type="evidence" value="ECO:0007669"/>
    <property type="project" value="TreeGrafter"/>
</dbReference>
<dbReference type="GO" id="GO:0016020">
    <property type="term" value="C:membrane"/>
    <property type="evidence" value="ECO:0007669"/>
    <property type="project" value="TreeGrafter"/>
</dbReference>
<evidence type="ECO:0000256" key="1">
    <source>
        <dbReference type="ARBA" id="ARBA00022679"/>
    </source>
</evidence>
<organism evidence="3 4">
    <name type="scientific">Penicillium vulpinum</name>
    <dbReference type="NCBI Taxonomy" id="29845"/>
    <lineage>
        <taxon>Eukaryota</taxon>
        <taxon>Fungi</taxon>
        <taxon>Dikarya</taxon>
        <taxon>Ascomycota</taxon>
        <taxon>Pezizomycotina</taxon>
        <taxon>Eurotiomycetes</taxon>
        <taxon>Eurotiomycetidae</taxon>
        <taxon>Eurotiales</taxon>
        <taxon>Aspergillaceae</taxon>
        <taxon>Penicillium</taxon>
    </lineage>
</organism>
<dbReference type="AlphaFoldDB" id="A0A1V6S1N0"/>
<evidence type="ECO:0000313" key="3">
    <source>
        <dbReference type="EMBL" id="OQE07952.1"/>
    </source>
</evidence>
<dbReference type="GO" id="GO:1904423">
    <property type="term" value="C:dehydrodolichyl diphosphate synthase complex"/>
    <property type="evidence" value="ECO:0007669"/>
    <property type="project" value="TreeGrafter"/>
</dbReference>
<comment type="similarity">
    <text evidence="2">Belongs to the UPP synthase family.</text>
</comment>
<dbReference type="GO" id="GO:0005811">
    <property type="term" value="C:lipid droplet"/>
    <property type="evidence" value="ECO:0007669"/>
    <property type="project" value="TreeGrafter"/>
</dbReference>
<keyword evidence="4" id="KW-1185">Reference proteome</keyword>
<dbReference type="GO" id="GO:0045547">
    <property type="term" value="F:ditrans,polycis-polyprenyl diphosphate synthase [(2E,6E)-farnesyl diphosphate specific] activity"/>
    <property type="evidence" value="ECO:0007669"/>
    <property type="project" value="TreeGrafter"/>
</dbReference>
<comment type="caution">
    <text evidence="3">The sequence shown here is derived from an EMBL/GenBank/DDBJ whole genome shotgun (WGS) entry which is preliminary data.</text>
</comment>
<reference evidence="4" key="1">
    <citation type="journal article" date="2017" name="Nat. Microbiol.">
        <title>Global analysis of biosynthetic gene clusters reveals vast potential of secondary metabolite production in Penicillium species.</title>
        <authorList>
            <person name="Nielsen J.C."/>
            <person name="Grijseels S."/>
            <person name="Prigent S."/>
            <person name="Ji B."/>
            <person name="Dainat J."/>
            <person name="Nielsen K.F."/>
            <person name="Frisvad J.C."/>
            <person name="Workman M."/>
            <person name="Nielsen J."/>
        </authorList>
    </citation>
    <scope>NUCLEOTIDE SEQUENCE [LARGE SCALE GENOMIC DNA]</scope>
    <source>
        <strain evidence="4">IBT 29486</strain>
    </source>
</reference>
<dbReference type="Proteomes" id="UP000191518">
    <property type="component" value="Unassembled WGS sequence"/>
</dbReference>
<dbReference type="SUPFAM" id="SSF64005">
    <property type="entry name" value="Undecaprenyl diphosphate synthase"/>
    <property type="match status" value="1"/>
</dbReference>
<name>A0A1V6S1N0_9EURO</name>
<evidence type="ECO:0000313" key="4">
    <source>
        <dbReference type="Proteomes" id="UP000191518"/>
    </source>
</evidence>
<keyword evidence="1 2" id="KW-0808">Transferase</keyword>
<proteinExistence type="inferred from homology"/>
<dbReference type="EMBL" id="MDYP01000011">
    <property type="protein sequence ID" value="OQE07952.1"/>
    <property type="molecule type" value="Genomic_DNA"/>
</dbReference>
<dbReference type="CDD" id="cd00475">
    <property type="entry name" value="Cis_IPPS"/>
    <property type="match status" value="1"/>
</dbReference>
<evidence type="ECO:0000256" key="2">
    <source>
        <dbReference type="RuleBase" id="RU363018"/>
    </source>
</evidence>
<dbReference type="Pfam" id="PF01255">
    <property type="entry name" value="Prenyltransf"/>
    <property type="match status" value="1"/>
</dbReference>
<dbReference type="STRING" id="29845.A0A1V6S1N0"/>
<gene>
    <name evidence="3" type="ORF">PENVUL_c011G08850</name>
</gene>
<dbReference type="InterPro" id="IPR001441">
    <property type="entry name" value="UPP_synth-like"/>
</dbReference>
<dbReference type="GO" id="GO:0016094">
    <property type="term" value="P:polyprenol biosynthetic process"/>
    <property type="evidence" value="ECO:0007669"/>
    <property type="project" value="TreeGrafter"/>
</dbReference>